<evidence type="ECO:0000313" key="4">
    <source>
        <dbReference type="Proteomes" id="UP000554054"/>
    </source>
</evidence>
<keyword evidence="3" id="KW-0378">Hydrolase</keyword>
<organism evidence="3 4">
    <name type="scientific">Janibacter cremeus</name>
    <dbReference type="NCBI Taxonomy" id="1285192"/>
    <lineage>
        <taxon>Bacteria</taxon>
        <taxon>Bacillati</taxon>
        <taxon>Actinomycetota</taxon>
        <taxon>Actinomycetes</taxon>
        <taxon>Micrococcales</taxon>
        <taxon>Intrasporangiaceae</taxon>
        <taxon>Janibacter</taxon>
    </lineage>
</organism>
<feature type="transmembrane region" description="Helical" evidence="1">
    <location>
        <begin position="467"/>
        <end position="486"/>
    </location>
</feature>
<feature type="domain" description="CAAX prenyl protease 2/Lysostaphin resistance protein A-like" evidence="2">
    <location>
        <begin position="347"/>
        <end position="443"/>
    </location>
</feature>
<feature type="transmembrane region" description="Helical" evidence="1">
    <location>
        <begin position="384"/>
        <end position="402"/>
    </location>
</feature>
<dbReference type="GO" id="GO:0080120">
    <property type="term" value="P:CAAX-box protein maturation"/>
    <property type="evidence" value="ECO:0007669"/>
    <property type="project" value="UniProtKB-ARBA"/>
</dbReference>
<dbReference type="Pfam" id="PF02517">
    <property type="entry name" value="Rce1-like"/>
    <property type="match status" value="1"/>
</dbReference>
<feature type="transmembrane region" description="Helical" evidence="1">
    <location>
        <begin position="408"/>
        <end position="425"/>
    </location>
</feature>
<feature type="transmembrane region" description="Helical" evidence="1">
    <location>
        <begin position="270"/>
        <end position="292"/>
    </location>
</feature>
<feature type="transmembrane region" description="Helical" evidence="1">
    <location>
        <begin position="432"/>
        <end position="455"/>
    </location>
</feature>
<dbReference type="RefSeq" id="WP_185990517.1">
    <property type="nucleotide sequence ID" value="NZ_JACCAE010000001.1"/>
</dbReference>
<dbReference type="GO" id="GO:0004175">
    <property type="term" value="F:endopeptidase activity"/>
    <property type="evidence" value="ECO:0007669"/>
    <property type="project" value="UniProtKB-ARBA"/>
</dbReference>
<evidence type="ECO:0000313" key="3">
    <source>
        <dbReference type="EMBL" id="NYF97607.1"/>
    </source>
</evidence>
<keyword evidence="4" id="KW-1185">Reference proteome</keyword>
<gene>
    <name evidence="3" type="ORF">BJY20_000999</name>
</gene>
<dbReference type="AlphaFoldDB" id="A0A852VKI4"/>
<reference evidence="3 4" key="1">
    <citation type="submission" date="2020-07" db="EMBL/GenBank/DDBJ databases">
        <title>Sequencing the genomes of 1000 actinobacteria strains.</title>
        <authorList>
            <person name="Klenk H.-P."/>
        </authorList>
    </citation>
    <scope>NUCLEOTIDE SEQUENCE [LARGE SCALE GENOMIC DNA]</scope>
    <source>
        <strain evidence="3 4">DSM 26154</strain>
    </source>
</reference>
<proteinExistence type="predicted"/>
<name>A0A852VKI4_9MICO</name>
<dbReference type="EMBL" id="JACCAE010000001">
    <property type="protein sequence ID" value="NYF97607.1"/>
    <property type="molecule type" value="Genomic_DNA"/>
</dbReference>
<dbReference type="InterPro" id="IPR003675">
    <property type="entry name" value="Rce1/LyrA-like_dom"/>
</dbReference>
<keyword evidence="1" id="KW-0812">Transmembrane</keyword>
<keyword evidence="1" id="KW-1133">Transmembrane helix</keyword>
<feature type="transmembrane region" description="Helical" evidence="1">
    <location>
        <begin position="346"/>
        <end position="363"/>
    </location>
</feature>
<dbReference type="GO" id="GO:0006508">
    <property type="term" value="P:proteolysis"/>
    <property type="evidence" value="ECO:0007669"/>
    <property type="project" value="UniProtKB-KW"/>
</dbReference>
<accession>A0A852VKI4</accession>
<keyword evidence="3" id="KW-0645">Protease</keyword>
<evidence type="ECO:0000259" key="2">
    <source>
        <dbReference type="Pfam" id="PF02517"/>
    </source>
</evidence>
<dbReference type="Proteomes" id="UP000554054">
    <property type="component" value="Unassembled WGS sequence"/>
</dbReference>
<protein>
    <submittedName>
        <fullName evidence="3">Membrane protease YdiL (CAAX protease family)</fullName>
    </submittedName>
</protein>
<keyword evidence="1" id="KW-0472">Membrane</keyword>
<comment type="caution">
    <text evidence="3">The sequence shown here is derived from an EMBL/GenBank/DDBJ whole genome shotgun (WGS) entry which is preliminary data.</text>
</comment>
<evidence type="ECO:0000256" key="1">
    <source>
        <dbReference type="SAM" id="Phobius"/>
    </source>
</evidence>
<sequence>MTGIRFALVGDPDWAGAVNARRALLALAPQAQIHHLPTGGVPTQDLDGVWLLPPPVGSDPTSHDLTISWALHLGIPLVGPLGRGEGGAPLVRAVPGSSLAARLGTLPLELPAQASGARDGAEYLAPAGTIWFAQAHRDGVPAVVSAGGAPFATLVDHPLATDAGVHPLLPAFASAAREHAAGRQDTPWTSGPPVRHRSSFAALPDDESRSYVHQMRTRGYRWWRPLLAMALGIGVFIFEMLVLTIAWMVLDPAMRDPNLTVSEIDLTAPVTMLVGNLMLIALIPAALVATRLGHWRPMGKLLSVTGRIRWRWMGRASLVTGVIWGAYIVLGWLLEGGEVGDRPEHWPWLIVITVLTTPLQAAAEEIAFRGGLLQGVGAWIKRPVVALVVGTVLSTVFFSLAHGSLDPWVLMQLGSMAVATCYLTWRTGGLEAAIVLHTVNNVVIILLLTLVGGLQGAYITESSTGDAAAGGIGGLATLLMMVILLWQARRAGIAPKKIGAPATG</sequence>
<feature type="transmembrane region" description="Helical" evidence="1">
    <location>
        <begin position="312"/>
        <end position="334"/>
    </location>
</feature>
<feature type="transmembrane region" description="Helical" evidence="1">
    <location>
        <begin position="226"/>
        <end position="250"/>
    </location>
</feature>